<reference evidence="2" key="1">
    <citation type="submission" date="2015-09" db="EMBL/GenBank/DDBJ databases">
        <authorList>
            <person name="Fill T.P."/>
            <person name="Baretta J.F."/>
            <person name="de Almeida L.G."/>
            <person name="Rocha M."/>
            <person name="de Souza D.H."/>
            <person name="Malavazi I."/>
            <person name="Cerdeira L.T."/>
            <person name="Hong H."/>
            <person name="Samborskyy M."/>
            <person name="de Vasconcelos A.T."/>
            <person name="Leadlay P."/>
            <person name="Rodrigues-Filho E."/>
        </authorList>
    </citation>
    <scope>NUCLEOTIDE SEQUENCE [LARGE SCALE GENOMIC DNA]</scope>
    <source>
        <strain evidence="2">LaBioMMi 136</strain>
    </source>
</reference>
<comment type="caution">
    <text evidence="1">The sequence shown here is derived from an EMBL/GenBank/DDBJ whole genome shotgun (WGS) entry which is preliminary data.</text>
</comment>
<evidence type="ECO:0000313" key="2">
    <source>
        <dbReference type="Proteomes" id="UP000190744"/>
    </source>
</evidence>
<accession>A0A1S9RMR2</accession>
<dbReference type="AlphaFoldDB" id="A0A1S9RMR2"/>
<proteinExistence type="predicted"/>
<protein>
    <submittedName>
        <fullName evidence="1">Uncharacterized protein</fullName>
    </submittedName>
</protein>
<gene>
    <name evidence="1" type="ORF">PEBR_22875</name>
</gene>
<dbReference type="Proteomes" id="UP000190744">
    <property type="component" value="Unassembled WGS sequence"/>
</dbReference>
<evidence type="ECO:0000313" key="1">
    <source>
        <dbReference type="EMBL" id="OOQ86298.1"/>
    </source>
</evidence>
<sequence length="155" mass="17092">MTSHMSTTTKLIFIFGGEITNEDDMTAQPIDALDPLPSASSQFEATISLVRTAKLQSTAAWRTRQLGIICAQWKKVPPFPSPVPQGKIWGFSIEVEDLGYFGFTRVQLAVSGLVYQAEVRKIAADKAFPPEGQQTAKPELSLKLYCLDGRRTNLT</sequence>
<name>A0A1S9RMR2_PENBI</name>
<organism evidence="1 2">
    <name type="scientific">Penicillium brasilianum</name>
    <dbReference type="NCBI Taxonomy" id="104259"/>
    <lineage>
        <taxon>Eukaryota</taxon>
        <taxon>Fungi</taxon>
        <taxon>Dikarya</taxon>
        <taxon>Ascomycota</taxon>
        <taxon>Pezizomycotina</taxon>
        <taxon>Eurotiomycetes</taxon>
        <taxon>Eurotiomycetidae</taxon>
        <taxon>Eurotiales</taxon>
        <taxon>Aspergillaceae</taxon>
        <taxon>Penicillium</taxon>
    </lineage>
</organism>
<dbReference type="EMBL" id="LJBN01000146">
    <property type="protein sequence ID" value="OOQ86298.1"/>
    <property type="molecule type" value="Genomic_DNA"/>
</dbReference>